<name>A0AA88HYM1_ARTSF</name>
<dbReference type="Gene3D" id="3.30.70.1170">
    <property type="entry name" value="Sun protein, domain 3"/>
    <property type="match status" value="2"/>
</dbReference>
<dbReference type="Pfam" id="PF21148">
    <property type="entry name" value="NSUN5_fdxn-like"/>
    <property type="match status" value="2"/>
</dbReference>
<keyword evidence="5" id="KW-0067">ATP-binding</keyword>
<reference evidence="9" key="1">
    <citation type="submission" date="2023-07" db="EMBL/GenBank/DDBJ databases">
        <title>Chromosome-level genome assembly of Artemia franciscana.</title>
        <authorList>
            <person name="Jo E."/>
        </authorList>
    </citation>
    <scope>NUCLEOTIDE SEQUENCE</scope>
    <source>
        <tissue evidence="9">Whole body</tissue>
    </source>
</reference>
<feature type="short sequence motif" description="Q motif" evidence="6">
    <location>
        <begin position="68"/>
        <end position="96"/>
    </location>
</feature>
<evidence type="ECO:0000313" key="10">
    <source>
        <dbReference type="Proteomes" id="UP001187531"/>
    </source>
</evidence>
<keyword evidence="3" id="KW-0378">Hydrolase</keyword>
<feature type="compositionally biased region" description="Polar residues" evidence="7">
    <location>
        <begin position="372"/>
        <end position="382"/>
    </location>
</feature>
<feature type="region of interest" description="Disordered" evidence="7">
    <location>
        <begin position="544"/>
        <end position="565"/>
    </location>
</feature>
<protein>
    <recommendedName>
        <fullName evidence="1">RNA helicase</fullName>
        <ecNumber evidence="1">3.6.4.13</ecNumber>
    </recommendedName>
</protein>
<dbReference type="GO" id="GO:0016787">
    <property type="term" value="F:hydrolase activity"/>
    <property type="evidence" value="ECO:0007669"/>
    <property type="project" value="UniProtKB-KW"/>
</dbReference>
<accession>A0AA88HYM1</accession>
<dbReference type="AlphaFoldDB" id="A0AA88HYM1"/>
<evidence type="ECO:0000256" key="4">
    <source>
        <dbReference type="ARBA" id="ARBA00022806"/>
    </source>
</evidence>
<dbReference type="Gene3D" id="3.40.50.300">
    <property type="entry name" value="P-loop containing nucleotide triphosphate hydrolases"/>
    <property type="match status" value="2"/>
</dbReference>
<dbReference type="Proteomes" id="UP001187531">
    <property type="component" value="Unassembled WGS sequence"/>
</dbReference>
<dbReference type="EMBL" id="JAVRJZ010000011">
    <property type="protein sequence ID" value="KAK2716661.1"/>
    <property type="molecule type" value="Genomic_DNA"/>
</dbReference>
<feature type="compositionally biased region" description="Basic and acidic residues" evidence="7">
    <location>
        <begin position="178"/>
        <end position="211"/>
    </location>
</feature>
<feature type="compositionally biased region" description="Low complexity" evidence="7">
    <location>
        <begin position="242"/>
        <end position="260"/>
    </location>
</feature>
<feature type="region of interest" description="Disordered" evidence="7">
    <location>
        <begin position="370"/>
        <end position="462"/>
    </location>
</feature>
<proteinExistence type="predicted"/>
<sequence length="943" mass="107605">MFSATFPNEVQELAAEFLKNYIFVTVGRVGRACTNVLQEVVEIDAKSRINRLLEILTEKGEDLPSGIDSFDPARWRSIILANIKKSGYAQPTPVQKWAIPVILKKRDLMACAETASGKLNMIKEADKGILFLISHPVKILSYLTNLVKAISEASKIKGGGGGGVSKSKMYAPAALEQKRGQWELRRDDSSVDSLERDLVPVESDEHPGDLRRNKHSVTNLSRDSGLTLSDTQLNVDEEEGNESSASSSRKSNYSSSGCGSDPRWDQSPYENMRKVHIPYESVYKSKLSRTENVIYGTKLSDKFSGAYVSPIADDIYAVPRQSIQPVMNSDHSENHRRQELFRRRSALRREIRNKMGCDVYDDVGGLRRSTSDESLASMTKLNSGARVRRQTKTQPDLKNSPKVSRTYISSEPIYGRTRPSLSTSTPHMEDVGDSSTLSDDDLTPHVSRSNSRGKEWETRSVPPTYEETMTRQTVAKKLSIYQEVPRHSQPFSLRVYEPQRTLNDSANKFKEAQAKRVDTVRQYNQTKEQKLTNVHCQGRANCGSIRDIPPSLPPKMTPPPLPPKQRTKEEIKLYRKESIKRQRPVTVHIDTNFLSSLRLTNENPPLLPPKERHRSKTDNVRREREIHEAKSEKKELNTKCKAKTDMAIQTYDFETDKSDYSANEFMRDQSCQTSGSWLNLDKISDEQPEEIGGERVRGPSERLRSRDRSKKVSRSQSLPGQDEEQSQPRVINATREEINWSVTKLRALFSSDSQRSDAKSSTRKSKRSDSVESAMPRYARVNTLKAEVREVIEILKNEGWILKDKMITYEGFLNMVRGLSENEFIVDFHLEYLLVFHSNSDFHDHELLKTGAILFQDKVMPRYARVNTLKAEVREVIEILKNEGWILKDKVITYEGFLNMVRGLSENEFIVDFHLEYLLVFHSNSDFHDHELLKTGAILFQDE</sequence>
<feature type="compositionally biased region" description="Basic and acidic residues" evidence="7">
    <location>
        <begin position="692"/>
        <end position="706"/>
    </location>
</feature>
<feature type="compositionally biased region" description="Polar residues" evidence="7">
    <location>
        <begin position="216"/>
        <end position="234"/>
    </location>
</feature>
<evidence type="ECO:0000259" key="8">
    <source>
        <dbReference type="PROSITE" id="PS51195"/>
    </source>
</evidence>
<feature type="compositionally biased region" description="Polar residues" evidence="7">
    <location>
        <begin position="392"/>
        <end position="409"/>
    </location>
</feature>
<evidence type="ECO:0000256" key="1">
    <source>
        <dbReference type="ARBA" id="ARBA00012552"/>
    </source>
</evidence>
<feature type="compositionally biased region" description="Basic and acidic residues" evidence="7">
    <location>
        <begin position="616"/>
        <end position="639"/>
    </location>
</feature>
<keyword evidence="10" id="KW-1185">Reference proteome</keyword>
<feature type="region of interest" description="Disordered" evidence="7">
    <location>
        <begin position="677"/>
        <end position="731"/>
    </location>
</feature>
<dbReference type="InterPro" id="IPR027417">
    <property type="entry name" value="P-loop_NTPase"/>
</dbReference>
<dbReference type="InterPro" id="IPR049561">
    <property type="entry name" value="NSUN5_7_fdxn-like"/>
</dbReference>
<evidence type="ECO:0000256" key="3">
    <source>
        <dbReference type="ARBA" id="ARBA00022801"/>
    </source>
</evidence>
<feature type="region of interest" description="Disordered" evidence="7">
    <location>
        <begin position="753"/>
        <end position="773"/>
    </location>
</feature>
<keyword evidence="4" id="KW-0347">Helicase</keyword>
<feature type="compositionally biased region" description="Pro residues" evidence="7">
    <location>
        <begin position="550"/>
        <end position="563"/>
    </location>
</feature>
<dbReference type="GO" id="GO:0003724">
    <property type="term" value="F:RNA helicase activity"/>
    <property type="evidence" value="ECO:0007669"/>
    <property type="project" value="UniProtKB-EC"/>
</dbReference>
<dbReference type="GO" id="GO:0005524">
    <property type="term" value="F:ATP binding"/>
    <property type="evidence" value="ECO:0007669"/>
    <property type="project" value="UniProtKB-KW"/>
</dbReference>
<dbReference type="PANTHER" id="PTHR47958">
    <property type="entry name" value="ATP-DEPENDENT RNA HELICASE DBP3"/>
    <property type="match status" value="1"/>
</dbReference>
<comment type="caution">
    <text evidence="9">The sequence shown here is derived from an EMBL/GenBank/DDBJ whole genome shotgun (WGS) entry which is preliminary data.</text>
</comment>
<dbReference type="InterPro" id="IPR014014">
    <property type="entry name" value="RNA_helicase_DEAD_Q_motif"/>
</dbReference>
<evidence type="ECO:0000256" key="7">
    <source>
        <dbReference type="SAM" id="MobiDB-lite"/>
    </source>
</evidence>
<evidence type="ECO:0000256" key="2">
    <source>
        <dbReference type="ARBA" id="ARBA00022741"/>
    </source>
</evidence>
<feature type="domain" description="DEAD-box RNA helicase Q" evidence="8">
    <location>
        <begin position="68"/>
        <end position="96"/>
    </location>
</feature>
<gene>
    <name evidence="9" type="ORF">QYM36_006966</name>
</gene>
<keyword evidence="2" id="KW-0547">Nucleotide-binding</keyword>
<organism evidence="9 10">
    <name type="scientific">Artemia franciscana</name>
    <name type="common">Brine shrimp</name>
    <name type="synonym">Artemia sanfranciscana</name>
    <dbReference type="NCBI Taxonomy" id="6661"/>
    <lineage>
        <taxon>Eukaryota</taxon>
        <taxon>Metazoa</taxon>
        <taxon>Ecdysozoa</taxon>
        <taxon>Arthropoda</taxon>
        <taxon>Crustacea</taxon>
        <taxon>Branchiopoda</taxon>
        <taxon>Anostraca</taxon>
        <taxon>Artemiidae</taxon>
        <taxon>Artemia</taxon>
    </lineage>
</organism>
<feature type="region of interest" description="Disordered" evidence="7">
    <location>
        <begin position="600"/>
        <end position="639"/>
    </location>
</feature>
<evidence type="ECO:0000313" key="9">
    <source>
        <dbReference type="EMBL" id="KAK2716661.1"/>
    </source>
</evidence>
<feature type="region of interest" description="Disordered" evidence="7">
    <location>
        <begin position="178"/>
        <end position="269"/>
    </location>
</feature>
<evidence type="ECO:0000256" key="6">
    <source>
        <dbReference type="PROSITE-ProRule" id="PRU00552"/>
    </source>
</evidence>
<evidence type="ECO:0000256" key="5">
    <source>
        <dbReference type="ARBA" id="ARBA00022840"/>
    </source>
</evidence>
<dbReference type="SUPFAM" id="SSF52540">
    <property type="entry name" value="P-loop containing nucleoside triphosphate hydrolases"/>
    <property type="match status" value="1"/>
</dbReference>
<feature type="non-terminal residue" evidence="9">
    <location>
        <position position="1"/>
    </location>
</feature>
<dbReference type="EC" id="3.6.4.13" evidence="1"/>
<dbReference type="PROSITE" id="PS51195">
    <property type="entry name" value="Q_MOTIF"/>
    <property type="match status" value="1"/>
</dbReference>